<sequence>MGSTQRYLVTAAPPTPNGDLHIGHLAGPFLGADVFSRFRRLEGHDVLYLSYTDDYQEYVQRTALENGETAQSTADRFTRSMQKTLRLSEMHPDHFFIPRSGETHREVMQSFFQDLYRQGSIKIETVATYYCEHCRFHCYEGLVRGHCHYCGDPSDATYCESCGFPQEPGKLKDAHCTQCGQTLAIRYEKRAFFRLADWKRELESYYSKKRSWRPRLQQLCKQLLNTVEKVPVSRLFPLGIPVPLEEMEEQVLDTWYGGAAGYISATRDWAEAMGKPERWKAFWESEDTKWVGFLGFDCGFSHGLLYPAMLKAQDRYMLPHTMITNEFYRLDNRKISTSRRHAIWGEDIFTKMDPSAVRFYLCLTAPEQEQTNFSTVQFRDLVNKTLVEKWNPWLLSLLRQSAKLGTVDLSLSRNRVIHPHSLRLQEYTLYVIKTVSRYLSEDTFSLREAAREITLYATEAISHYHHICKSYTNRLSDLATNLEAARTLSVIAAPFMPGFSRSLRDALGEEPNTRDFLWRDLFKDRVLLTPQVPRDPFFSKVDEKQLTQLYTKTPGGAKVG</sequence>
<keyword evidence="6 9" id="KW-0648">Protein biosynthesis</keyword>
<keyword evidence="5 9" id="KW-0067">ATP-binding</keyword>
<dbReference type="Gene3D" id="3.40.50.620">
    <property type="entry name" value="HUPs"/>
    <property type="match status" value="1"/>
</dbReference>
<comment type="similarity">
    <text evidence="1">Belongs to the class-I aminoacyl-tRNA synthetase family. MetG type 1 subfamily.</text>
</comment>
<dbReference type="PANTHER" id="PTHR45765:SF1">
    <property type="entry name" value="METHIONINE--TRNA LIGASE, CYTOPLASMIC"/>
    <property type="match status" value="1"/>
</dbReference>
<dbReference type="InterPro" id="IPR015413">
    <property type="entry name" value="Methionyl/Leucyl_tRNA_Synth"/>
</dbReference>
<dbReference type="PROSITE" id="PS00178">
    <property type="entry name" value="AA_TRNA_LIGASE_I"/>
    <property type="match status" value="1"/>
</dbReference>
<proteinExistence type="inferred from homology"/>
<evidence type="ECO:0000256" key="1">
    <source>
        <dbReference type="ARBA" id="ARBA00008258"/>
    </source>
</evidence>
<dbReference type="SUPFAM" id="SSF47323">
    <property type="entry name" value="Anticodon-binding domain of a subclass of class I aminoacyl-tRNA synthetases"/>
    <property type="match status" value="1"/>
</dbReference>
<gene>
    <name evidence="11" type="ORF">JOE21_003366</name>
</gene>
<dbReference type="EC" id="6.1.1.10" evidence="11"/>
<dbReference type="InterPro" id="IPR029038">
    <property type="entry name" value="MetRS_Zn"/>
</dbReference>
<organism evidence="11 12">
    <name type="scientific">Desmospora profundinema</name>
    <dbReference type="NCBI Taxonomy" id="1571184"/>
    <lineage>
        <taxon>Bacteria</taxon>
        <taxon>Bacillati</taxon>
        <taxon>Bacillota</taxon>
        <taxon>Bacilli</taxon>
        <taxon>Bacillales</taxon>
        <taxon>Thermoactinomycetaceae</taxon>
        <taxon>Desmospora</taxon>
    </lineage>
</organism>
<dbReference type="InterPro" id="IPR009080">
    <property type="entry name" value="tRNAsynth_Ia_anticodon-bd"/>
</dbReference>
<evidence type="ECO:0000313" key="12">
    <source>
        <dbReference type="Proteomes" id="UP001185012"/>
    </source>
</evidence>
<evidence type="ECO:0000256" key="6">
    <source>
        <dbReference type="ARBA" id="ARBA00022917"/>
    </source>
</evidence>
<evidence type="ECO:0000259" key="10">
    <source>
        <dbReference type="Pfam" id="PF09334"/>
    </source>
</evidence>
<dbReference type="RefSeq" id="WP_309868353.1">
    <property type="nucleotide sequence ID" value="NZ_JAVDQG010000009.1"/>
</dbReference>
<accession>A0ABU1IRC8</accession>
<dbReference type="GO" id="GO:0004825">
    <property type="term" value="F:methionine-tRNA ligase activity"/>
    <property type="evidence" value="ECO:0007669"/>
    <property type="project" value="UniProtKB-EC"/>
</dbReference>
<evidence type="ECO:0000256" key="3">
    <source>
        <dbReference type="ARBA" id="ARBA00022598"/>
    </source>
</evidence>
<evidence type="ECO:0000256" key="7">
    <source>
        <dbReference type="ARBA" id="ARBA00023146"/>
    </source>
</evidence>
<dbReference type="Gene3D" id="2.20.28.20">
    <property type="entry name" value="Methionyl-tRNA synthetase, Zn-domain"/>
    <property type="match status" value="1"/>
</dbReference>
<evidence type="ECO:0000256" key="4">
    <source>
        <dbReference type="ARBA" id="ARBA00022741"/>
    </source>
</evidence>
<comment type="catalytic activity">
    <reaction evidence="8">
        <text>tRNA(Met) + L-methionine + ATP = L-methionyl-tRNA(Met) + AMP + diphosphate</text>
        <dbReference type="Rhea" id="RHEA:13481"/>
        <dbReference type="Rhea" id="RHEA-COMP:9667"/>
        <dbReference type="Rhea" id="RHEA-COMP:9698"/>
        <dbReference type="ChEBI" id="CHEBI:30616"/>
        <dbReference type="ChEBI" id="CHEBI:33019"/>
        <dbReference type="ChEBI" id="CHEBI:57844"/>
        <dbReference type="ChEBI" id="CHEBI:78442"/>
        <dbReference type="ChEBI" id="CHEBI:78530"/>
        <dbReference type="ChEBI" id="CHEBI:456215"/>
        <dbReference type="EC" id="6.1.1.10"/>
    </reaction>
</comment>
<reference evidence="11 12" key="1">
    <citation type="submission" date="2023-07" db="EMBL/GenBank/DDBJ databases">
        <title>Genomic Encyclopedia of Type Strains, Phase IV (KMG-IV): sequencing the most valuable type-strain genomes for metagenomic binning, comparative biology and taxonomic classification.</title>
        <authorList>
            <person name="Goeker M."/>
        </authorList>
    </citation>
    <scope>NUCLEOTIDE SEQUENCE [LARGE SCALE GENOMIC DNA]</scope>
    <source>
        <strain evidence="11 12">DSM 45903</strain>
    </source>
</reference>
<keyword evidence="4 9" id="KW-0547">Nucleotide-binding</keyword>
<name>A0ABU1IRC8_9BACL</name>
<evidence type="ECO:0000313" key="11">
    <source>
        <dbReference type="EMBL" id="MDR6227351.1"/>
    </source>
</evidence>
<dbReference type="EMBL" id="JAVDQG010000009">
    <property type="protein sequence ID" value="MDR6227351.1"/>
    <property type="molecule type" value="Genomic_DNA"/>
</dbReference>
<dbReference type="InterPro" id="IPR001412">
    <property type="entry name" value="aa-tRNA-synth_I_CS"/>
</dbReference>
<dbReference type="Pfam" id="PF09334">
    <property type="entry name" value="tRNA-synt_1g"/>
    <property type="match status" value="1"/>
</dbReference>
<keyword evidence="2" id="KW-0963">Cytoplasm</keyword>
<comment type="caution">
    <text evidence="11">The sequence shown here is derived from an EMBL/GenBank/DDBJ whole genome shotgun (WGS) entry which is preliminary data.</text>
</comment>
<evidence type="ECO:0000256" key="9">
    <source>
        <dbReference type="RuleBase" id="RU363039"/>
    </source>
</evidence>
<keyword evidence="7 9" id="KW-0030">Aminoacyl-tRNA synthetase</keyword>
<evidence type="ECO:0000256" key="2">
    <source>
        <dbReference type="ARBA" id="ARBA00022490"/>
    </source>
</evidence>
<dbReference type="SUPFAM" id="SSF52374">
    <property type="entry name" value="Nucleotidylyl transferase"/>
    <property type="match status" value="1"/>
</dbReference>
<dbReference type="InterPro" id="IPR014729">
    <property type="entry name" value="Rossmann-like_a/b/a_fold"/>
</dbReference>
<dbReference type="PANTHER" id="PTHR45765">
    <property type="entry name" value="METHIONINE--TRNA LIGASE"/>
    <property type="match status" value="1"/>
</dbReference>
<evidence type="ECO:0000256" key="5">
    <source>
        <dbReference type="ARBA" id="ARBA00022840"/>
    </source>
</evidence>
<dbReference type="Proteomes" id="UP001185012">
    <property type="component" value="Unassembled WGS sequence"/>
</dbReference>
<dbReference type="InterPro" id="IPR023458">
    <property type="entry name" value="Met-tRNA_ligase_1"/>
</dbReference>
<keyword evidence="3 9" id="KW-0436">Ligase</keyword>
<protein>
    <submittedName>
        <fullName evidence="11">Methionyl-tRNA synthetase</fullName>
        <ecNumber evidence="11">6.1.1.10</ecNumber>
    </submittedName>
</protein>
<evidence type="ECO:0000256" key="8">
    <source>
        <dbReference type="ARBA" id="ARBA00047364"/>
    </source>
</evidence>
<keyword evidence="12" id="KW-1185">Reference proteome</keyword>
<feature type="domain" description="Methionyl/Leucyl tRNA synthetase" evidence="10">
    <location>
        <begin position="7"/>
        <end position="390"/>
    </location>
</feature>
<dbReference type="Gene3D" id="1.10.730.10">
    <property type="entry name" value="Isoleucyl-tRNA Synthetase, Domain 1"/>
    <property type="match status" value="1"/>
</dbReference>